<dbReference type="AlphaFoldDB" id="A0A1A6ACM4"/>
<evidence type="ECO:0000313" key="2">
    <source>
        <dbReference type="EMBL" id="OBR87805.1"/>
    </source>
</evidence>
<keyword evidence="4" id="KW-1185">Reference proteome</keyword>
<reference evidence="3" key="2">
    <citation type="submission" date="2013-07" db="EMBL/GenBank/DDBJ databases">
        <authorList>
            <consortium name="The Broad Institute Genome Sequencing Platform"/>
            <person name="Cuomo C."/>
            <person name="Litvintseva A."/>
            <person name="Chen Y."/>
            <person name="Heitman J."/>
            <person name="Sun S."/>
            <person name="Springer D."/>
            <person name="Dromer F."/>
            <person name="Young S.K."/>
            <person name="Zeng Q."/>
            <person name="Gargeya S."/>
            <person name="Fitzgerald M."/>
            <person name="Abouelleil A."/>
            <person name="Alvarado L."/>
            <person name="Berlin A.M."/>
            <person name="Chapman S.B."/>
            <person name="Dewar J."/>
            <person name="Goldberg J."/>
            <person name="Griggs A."/>
            <person name="Gujja S."/>
            <person name="Hansen M."/>
            <person name="Howarth C."/>
            <person name="Imamovic A."/>
            <person name="Larimer J."/>
            <person name="McCowan C."/>
            <person name="Murphy C."/>
            <person name="Pearson M."/>
            <person name="Priest M."/>
            <person name="Roberts A."/>
            <person name="Saif S."/>
            <person name="Shea T."/>
            <person name="Sykes S."/>
            <person name="Wortman J."/>
            <person name="Nusbaum C."/>
            <person name="Birren B."/>
        </authorList>
    </citation>
    <scope>NUCLEOTIDE SEQUENCE</scope>
    <source>
        <strain evidence="3">CBS 10117</strain>
    </source>
</reference>
<dbReference type="RefSeq" id="XP_018265647.1">
    <property type="nucleotide sequence ID" value="XM_018405366.1"/>
</dbReference>
<dbReference type="GeneID" id="28965717"/>
<dbReference type="EMBL" id="CP144531">
    <property type="protein sequence ID" value="WWC59295.1"/>
    <property type="molecule type" value="Genomic_DNA"/>
</dbReference>
<feature type="region of interest" description="Disordered" evidence="1">
    <location>
        <begin position="24"/>
        <end position="51"/>
    </location>
</feature>
<feature type="compositionally biased region" description="Polar residues" evidence="1">
    <location>
        <begin position="27"/>
        <end position="41"/>
    </location>
</feature>
<protein>
    <submittedName>
        <fullName evidence="2">Uncharacterized protein</fullName>
    </submittedName>
</protein>
<evidence type="ECO:0000313" key="4">
    <source>
        <dbReference type="Proteomes" id="UP000078595"/>
    </source>
</evidence>
<name>A0A1A6ACM4_9TREE</name>
<gene>
    <name evidence="2" type="ORF">I303_02018</name>
    <name evidence="3" type="ORF">I303_101846</name>
</gene>
<dbReference type="EMBL" id="KI894028">
    <property type="protein sequence ID" value="OBR87805.1"/>
    <property type="molecule type" value="Genomic_DNA"/>
</dbReference>
<evidence type="ECO:0000256" key="1">
    <source>
        <dbReference type="SAM" id="MobiDB-lite"/>
    </source>
</evidence>
<dbReference type="VEuPathDB" id="FungiDB:I303_02018"/>
<reference evidence="3" key="3">
    <citation type="submission" date="2024-02" db="EMBL/GenBank/DDBJ databases">
        <title>Comparative genomics of Cryptococcus and Kwoniella reveals pathogenesis evolution and contrasting modes of karyotype evolution via chromosome fusion or intercentromeric recombination.</title>
        <authorList>
            <person name="Coelho M.A."/>
            <person name="David-Palma M."/>
            <person name="Shea T."/>
            <person name="Bowers K."/>
            <person name="McGinley-Smith S."/>
            <person name="Mohammad A.W."/>
            <person name="Gnirke A."/>
            <person name="Yurkov A.M."/>
            <person name="Nowrousian M."/>
            <person name="Sun S."/>
            <person name="Cuomo C.A."/>
            <person name="Heitman J."/>
        </authorList>
    </citation>
    <scope>NUCLEOTIDE SEQUENCE</scope>
    <source>
        <strain evidence="3">CBS 10117</strain>
    </source>
</reference>
<evidence type="ECO:0000313" key="3">
    <source>
        <dbReference type="EMBL" id="WWC59295.1"/>
    </source>
</evidence>
<dbReference type="KEGG" id="kdj:28965717"/>
<proteinExistence type="predicted"/>
<reference evidence="2" key="1">
    <citation type="submission" date="2013-07" db="EMBL/GenBank/DDBJ databases">
        <title>The Genome Sequence of Cryptococcus dejecticola CBS10117.</title>
        <authorList>
            <consortium name="The Broad Institute Genome Sequencing Platform"/>
            <person name="Cuomo C."/>
            <person name="Litvintseva A."/>
            <person name="Chen Y."/>
            <person name="Heitman J."/>
            <person name="Sun S."/>
            <person name="Springer D."/>
            <person name="Dromer F."/>
            <person name="Young S.K."/>
            <person name="Zeng Q."/>
            <person name="Gargeya S."/>
            <person name="Fitzgerald M."/>
            <person name="Abouelleil A."/>
            <person name="Alvarado L."/>
            <person name="Berlin A.M."/>
            <person name="Chapman S.B."/>
            <person name="Dewar J."/>
            <person name="Goldberg J."/>
            <person name="Griggs A."/>
            <person name="Gujja S."/>
            <person name="Hansen M."/>
            <person name="Howarth C."/>
            <person name="Imamovic A."/>
            <person name="Larimer J."/>
            <person name="McCowan C."/>
            <person name="Murphy C."/>
            <person name="Pearson M."/>
            <person name="Priest M."/>
            <person name="Roberts A."/>
            <person name="Saif S."/>
            <person name="Shea T."/>
            <person name="Sykes S."/>
            <person name="Wortman J."/>
            <person name="Nusbaum C."/>
            <person name="Birren B."/>
        </authorList>
    </citation>
    <scope>NUCLEOTIDE SEQUENCE [LARGE SCALE GENOMIC DNA]</scope>
    <source>
        <strain evidence="2">CBS 10117</strain>
    </source>
</reference>
<accession>A0A1A6ACM4</accession>
<dbReference type="Proteomes" id="UP000078595">
    <property type="component" value="Chromosome 2"/>
</dbReference>
<sequence length="293" mass="32649">MSFPGHHIQSAKPTHHAMTGQIPLRRGSTTESPAQDQTPVHSSADPPVPLTSADRILNLKTCPYPLRSVLTDSAPLDFEQESASDMTIDQSHNARTDEMISLQTGVLGAYRLGMITIPSTIRITAPEGKQRKIDIHPYIFKGTQSSDSNYVADLLEKGTKEVFSLKLMSNNGDQFHLDGNAFKADSEFWKILNESTDTDTVKGKDNAEGHVQESGESERNGKSLNLAEGQIECKEIVFKRMPNTQFRVLEPKSPLQRERVKQNAKDGLKDGEKEDVKVIEGKMLIGYRFFKHL</sequence>
<organism evidence="2">
    <name type="scientific">Kwoniella dejecticola CBS 10117</name>
    <dbReference type="NCBI Taxonomy" id="1296121"/>
    <lineage>
        <taxon>Eukaryota</taxon>
        <taxon>Fungi</taxon>
        <taxon>Dikarya</taxon>
        <taxon>Basidiomycota</taxon>
        <taxon>Agaricomycotina</taxon>
        <taxon>Tremellomycetes</taxon>
        <taxon>Tremellales</taxon>
        <taxon>Cryptococcaceae</taxon>
        <taxon>Kwoniella</taxon>
    </lineage>
</organism>
<feature type="region of interest" description="Disordered" evidence="1">
    <location>
        <begin position="199"/>
        <end position="221"/>
    </location>
</feature>